<name>A0ABR6YTC3_9FIRM</name>
<dbReference type="Proteomes" id="UP000622405">
    <property type="component" value="Unassembled WGS sequence"/>
</dbReference>
<dbReference type="Pfam" id="PF07228">
    <property type="entry name" value="SpoIIE"/>
    <property type="match status" value="1"/>
</dbReference>
<protein>
    <submittedName>
        <fullName evidence="2">SpoIIE family protein phosphatase</fullName>
    </submittedName>
</protein>
<dbReference type="PANTHER" id="PTHR35801">
    <property type="entry name" value="PHOSPHOSERINE PHOSPHATASE RSBX"/>
    <property type="match status" value="1"/>
</dbReference>
<dbReference type="InterPro" id="IPR039248">
    <property type="entry name" value="Ptase_RsbX"/>
</dbReference>
<dbReference type="Gene3D" id="3.60.40.10">
    <property type="entry name" value="PPM-type phosphatase domain"/>
    <property type="match status" value="1"/>
</dbReference>
<evidence type="ECO:0000313" key="3">
    <source>
        <dbReference type="Proteomes" id="UP000622405"/>
    </source>
</evidence>
<accession>A0ABR6YTC3</accession>
<comment type="caution">
    <text evidence="2">The sequence shown here is derived from an EMBL/GenBank/DDBJ whole genome shotgun (WGS) entry which is preliminary data.</text>
</comment>
<dbReference type="PANTHER" id="PTHR35801:SF1">
    <property type="entry name" value="PHOSPHOSERINE PHOSPHATASE RSBX"/>
    <property type="match status" value="1"/>
</dbReference>
<sequence length="195" mass="21783">MEKIEYAMILRALLWDVSECGDLGYIKEYDNKCFVCLIDILGHGKMARSIAVNAEEYLEANYQRNLIDVMNGLHKHLYGSRGGVALMCRLDIPAGKLQYTGIGNVTGRVIGSNQHRMLSKDGIVGFGRISPIIRECDFSDRDLLILYSDGIKEHFNLLDHLALFTGETESIASGVLKEFGKKTDDACCIALKYIK</sequence>
<dbReference type="SUPFAM" id="SSF81606">
    <property type="entry name" value="PP2C-like"/>
    <property type="match status" value="1"/>
</dbReference>
<evidence type="ECO:0000313" key="2">
    <source>
        <dbReference type="EMBL" id="MBC3898424.1"/>
    </source>
</evidence>
<reference evidence="2 3" key="1">
    <citation type="journal article" date="2020" name="mSystems">
        <title>Defining Genomic and Predicted Metabolic Features of the Acetobacterium Genus.</title>
        <authorList>
            <person name="Ross D.E."/>
            <person name="Marshall C.W."/>
            <person name="Gulliver D."/>
            <person name="May H.D."/>
            <person name="Norman R.S."/>
        </authorList>
    </citation>
    <scope>NUCLEOTIDE SEQUENCE [LARGE SCALE GENOMIC DNA]</scope>
    <source>
        <strain evidence="2 3">DSM 4132</strain>
    </source>
</reference>
<dbReference type="InterPro" id="IPR001932">
    <property type="entry name" value="PPM-type_phosphatase-like_dom"/>
</dbReference>
<dbReference type="RefSeq" id="WP_186893076.1">
    <property type="nucleotide sequence ID" value="NZ_WJBE01000001.1"/>
</dbReference>
<proteinExistence type="predicted"/>
<organism evidence="2 3">
    <name type="scientific">Acetobacterium malicum</name>
    <dbReference type="NCBI Taxonomy" id="52692"/>
    <lineage>
        <taxon>Bacteria</taxon>
        <taxon>Bacillati</taxon>
        <taxon>Bacillota</taxon>
        <taxon>Clostridia</taxon>
        <taxon>Eubacteriales</taxon>
        <taxon>Eubacteriaceae</taxon>
        <taxon>Acetobacterium</taxon>
    </lineage>
</organism>
<keyword evidence="3" id="KW-1185">Reference proteome</keyword>
<gene>
    <name evidence="2" type="ORF">GH811_02175</name>
</gene>
<feature type="domain" description="PPM-type phosphatase" evidence="1">
    <location>
        <begin position="31"/>
        <end position="192"/>
    </location>
</feature>
<dbReference type="EMBL" id="WJBE01000001">
    <property type="protein sequence ID" value="MBC3898424.1"/>
    <property type="molecule type" value="Genomic_DNA"/>
</dbReference>
<evidence type="ECO:0000259" key="1">
    <source>
        <dbReference type="Pfam" id="PF07228"/>
    </source>
</evidence>
<dbReference type="InterPro" id="IPR036457">
    <property type="entry name" value="PPM-type-like_dom_sf"/>
</dbReference>